<dbReference type="EMBL" id="NGLE02000001">
    <property type="protein sequence ID" value="MEI5993850.1"/>
    <property type="molecule type" value="Genomic_DNA"/>
</dbReference>
<evidence type="ECO:0000259" key="3">
    <source>
        <dbReference type="Pfam" id="PF00294"/>
    </source>
</evidence>
<evidence type="ECO:0000313" key="5">
    <source>
        <dbReference type="Proteomes" id="UP000195139"/>
    </source>
</evidence>
<dbReference type="PANTHER" id="PTHR10584:SF166">
    <property type="entry name" value="RIBOKINASE"/>
    <property type="match status" value="1"/>
</dbReference>
<comment type="caution">
    <text evidence="4">The sequence shown here is derived from an EMBL/GenBank/DDBJ whole genome shotgun (WGS) entry which is preliminary data.</text>
</comment>
<dbReference type="Gene3D" id="3.40.1190.20">
    <property type="match status" value="1"/>
</dbReference>
<reference evidence="4" key="1">
    <citation type="submission" date="2018-07" db="EMBL/GenBank/DDBJ databases">
        <title>The Genome Sequence of Enterococcus sp. DIV0659b.</title>
        <authorList>
            <consortium name="The Broad Institute Genomics Platform"/>
            <consortium name="The Broad Institute Genomic Center for Infectious Diseases"/>
            <person name="Earl A."/>
            <person name="Manson A."/>
            <person name="Schwartman J."/>
            <person name="Gilmore M."/>
            <person name="Abouelleil A."/>
            <person name="Cao P."/>
            <person name="Chapman S."/>
            <person name="Cusick C."/>
            <person name="Shea T."/>
            <person name="Young S."/>
            <person name="Neafsey D."/>
            <person name="Nusbaum C."/>
            <person name="Birren B."/>
        </authorList>
    </citation>
    <scope>NUCLEOTIDE SEQUENCE [LARGE SCALE GENOMIC DNA]</scope>
    <source>
        <strain evidence="4">4G2_DIV0659</strain>
    </source>
</reference>
<keyword evidence="1" id="KW-0808">Transferase</keyword>
<name>A0ABU8IDU3_9ENTE</name>
<evidence type="ECO:0000256" key="2">
    <source>
        <dbReference type="ARBA" id="ARBA00022777"/>
    </source>
</evidence>
<dbReference type="InterPro" id="IPR011611">
    <property type="entry name" value="PfkB_dom"/>
</dbReference>
<organism evidence="4 5">
    <name type="scientific">Candidatus Enterococcus mansonii</name>
    <dbReference type="NCBI Taxonomy" id="1834181"/>
    <lineage>
        <taxon>Bacteria</taxon>
        <taxon>Bacillati</taxon>
        <taxon>Bacillota</taxon>
        <taxon>Bacilli</taxon>
        <taxon>Lactobacillales</taxon>
        <taxon>Enterococcaceae</taxon>
        <taxon>Enterococcus</taxon>
    </lineage>
</organism>
<accession>A0ABU8IDU3</accession>
<protein>
    <recommendedName>
        <fullName evidence="3">Carbohydrate kinase PfkB domain-containing protein</fullName>
    </recommendedName>
</protein>
<proteinExistence type="predicted"/>
<dbReference type="SUPFAM" id="SSF53613">
    <property type="entry name" value="Ribokinase-like"/>
    <property type="match status" value="1"/>
</dbReference>
<dbReference type="Pfam" id="PF00294">
    <property type="entry name" value="PfkB"/>
    <property type="match status" value="1"/>
</dbReference>
<evidence type="ECO:0000313" key="4">
    <source>
        <dbReference type="EMBL" id="MEI5993850.1"/>
    </source>
</evidence>
<dbReference type="Proteomes" id="UP000195139">
    <property type="component" value="Unassembled WGS sequence"/>
</dbReference>
<evidence type="ECO:0000256" key="1">
    <source>
        <dbReference type="ARBA" id="ARBA00022679"/>
    </source>
</evidence>
<keyword evidence="5" id="KW-1185">Reference proteome</keyword>
<dbReference type="PANTHER" id="PTHR10584">
    <property type="entry name" value="SUGAR KINASE"/>
    <property type="match status" value="1"/>
</dbReference>
<gene>
    <name evidence="4" type="ORF">A5880_001397</name>
</gene>
<dbReference type="RefSeq" id="WP_336577021.1">
    <property type="nucleotide sequence ID" value="NZ_NGLE02000001.1"/>
</dbReference>
<feature type="domain" description="Carbohydrate kinase PfkB" evidence="3">
    <location>
        <begin position="3"/>
        <end position="158"/>
    </location>
</feature>
<keyword evidence="2" id="KW-0418">Kinase</keyword>
<sequence length="167" mass="18169">MTQLEIPLETVGKGLRIAKEKGAVTILNPAPFDDRIVRHLDVIDIITPNETEFEGLIGHGVDETELETEMLAWSKKHQTKLIVTRGAQGVSYVWNDEVITIPACKIEVLDTTGAGDTFNGILAALLSRKTDYQEAIRLASIGASLSTTKIGAQTGMPTQKQLDKIKA</sequence>
<dbReference type="InterPro" id="IPR029056">
    <property type="entry name" value="Ribokinase-like"/>
</dbReference>